<dbReference type="InterPro" id="IPR039697">
    <property type="entry name" value="Alcohol_dehydrogenase_Fe"/>
</dbReference>
<accession>A0A0L6ZAC4</accession>
<evidence type="ECO:0000259" key="2">
    <source>
        <dbReference type="Pfam" id="PF00465"/>
    </source>
</evidence>
<feature type="domain" description="Fe-containing alcohol dehydrogenase-like C-terminal" evidence="3">
    <location>
        <begin position="183"/>
        <end position="367"/>
    </location>
</feature>
<dbReference type="Pfam" id="PF00465">
    <property type="entry name" value="Fe-ADH"/>
    <property type="match status" value="1"/>
</dbReference>
<dbReference type="FunFam" id="3.40.50.1970:FF:000003">
    <property type="entry name" value="Alcohol dehydrogenase, iron-containing"/>
    <property type="match status" value="1"/>
</dbReference>
<keyword evidence="5" id="KW-1185">Reference proteome</keyword>
<dbReference type="PATRIC" id="fig|1121318.3.peg.1823"/>
<dbReference type="AlphaFoldDB" id="A0A0L6ZAC4"/>
<evidence type="ECO:0000256" key="1">
    <source>
        <dbReference type="ARBA" id="ARBA00023002"/>
    </source>
</evidence>
<sequence length="369" mass="39652">MWNFYQPTDIIFGEGEIRRIKNHLKRLNLHNPIILSDPFQSIMDISTTIQQDIGIKTIRIVSEVEPNPSIENVDNLAEQAKEQNADCIIAVGGGSAIDCAKLAAVVVGCAKNTREILEGKTIENVIPIIAVPTTAGTGSEVTAVSIVSDKKNGVKKSLANPGFFPKLAIVDPVLTYTCPKKVTASSGIDALMHALDAMSSKKANPSTDAVALYASKIVFETLEHLVNNENDTEARNKMAVASLLAGMAFSQTGTTGSHACSYHITAKYNIPHGEACALTADEWYMINAEVRPELNNFAKQLGLNDARGLSEELNRIKKAIGLRATLSECGIPELDIAEVAQKATEAGNAPNNIYPITSGLVESILERIK</sequence>
<dbReference type="CDD" id="cd08196">
    <property type="entry name" value="Fe-ADH-like"/>
    <property type="match status" value="1"/>
</dbReference>
<evidence type="ECO:0000313" key="4">
    <source>
        <dbReference type="EMBL" id="KOA19718.1"/>
    </source>
</evidence>
<dbReference type="Gene3D" id="3.40.50.1970">
    <property type="match status" value="1"/>
</dbReference>
<dbReference type="Pfam" id="PF25137">
    <property type="entry name" value="ADH_Fe_C"/>
    <property type="match status" value="1"/>
</dbReference>
<dbReference type="SUPFAM" id="SSF56796">
    <property type="entry name" value="Dehydroquinate synthase-like"/>
    <property type="match status" value="1"/>
</dbReference>
<dbReference type="PANTHER" id="PTHR11496">
    <property type="entry name" value="ALCOHOL DEHYDROGENASE"/>
    <property type="match status" value="1"/>
</dbReference>
<dbReference type="Proteomes" id="UP000037043">
    <property type="component" value="Unassembled WGS sequence"/>
</dbReference>
<reference evidence="5" key="1">
    <citation type="submission" date="2015-08" db="EMBL/GenBank/DDBJ databases">
        <title>Genome sequence of the strict anaerobe Clostridium homopropionicum LuHBu1 (DSM 5847T).</title>
        <authorList>
            <person name="Poehlein A."/>
            <person name="Beck M."/>
            <person name="Schiel-Bengelsdorf B."/>
            <person name="Bengelsdorf F.R."/>
            <person name="Daniel R."/>
            <person name="Duerre P."/>
        </authorList>
    </citation>
    <scope>NUCLEOTIDE SEQUENCE [LARGE SCALE GENOMIC DNA]</scope>
    <source>
        <strain evidence="5">DSM 5847</strain>
    </source>
</reference>
<dbReference type="GO" id="GO:0046872">
    <property type="term" value="F:metal ion binding"/>
    <property type="evidence" value="ECO:0007669"/>
    <property type="project" value="InterPro"/>
</dbReference>
<feature type="domain" description="Alcohol dehydrogenase iron-type/glycerol dehydrogenase GldA" evidence="2">
    <location>
        <begin position="7"/>
        <end position="172"/>
    </location>
</feature>
<dbReference type="STRING" id="36844.SAMN04488501_102187"/>
<dbReference type="EMBL" id="LHUR01000022">
    <property type="protein sequence ID" value="KOA19718.1"/>
    <property type="molecule type" value="Genomic_DNA"/>
</dbReference>
<evidence type="ECO:0000259" key="3">
    <source>
        <dbReference type="Pfam" id="PF25137"/>
    </source>
</evidence>
<dbReference type="InterPro" id="IPR056798">
    <property type="entry name" value="ADH_Fe_C"/>
</dbReference>
<protein>
    <submittedName>
        <fullName evidence="4">NAD-dependent methanol dehydrogenase</fullName>
        <ecNumber evidence="4">1.1.1.244</ecNumber>
    </submittedName>
</protein>
<comment type="caution">
    <text evidence="4">The sequence shown here is derived from an EMBL/GenBank/DDBJ whole genome shotgun (WGS) entry which is preliminary data.</text>
</comment>
<gene>
    <name evidence="4" type="primary">mdh</name>
    <name evidence="4" type="ORF">CLHOM_18070</name>
</gene>
<dbReference type="Gene3D" id="1.20.1090.10">
    <property type="entry name" value="Dehydroquinate synthase-like - alpha domain"/>
    <property type="match status" value="1"/>
</dbReference>
<proteinExistence type="predicted"/>
<dbReference type="RefSeq" id="WP_052221350.1">
    <property type="nucleotide sequence ID" value="NZ_LHUR01000022.1"/>
</dbReference>
<dbReference type="GO" id="GO:0050093">
    <property type="term" value="F:methanol dehydrogenase (NAD+) activity"/>
    <property type="evidence" value="ECO:0007669"/>
    <property type="project" value="UniProtKB-EC"/>
</dbReference>
<evidence type="ECO:0000313" key="5">
    <source>
        <dbReference type="Proteomes" id="UP000037043"/>
    </source>
</evidence>
<dbReference type="InterPro" id="IPR001670">
    <property type="entry name" value="ADH_Fe/GldA"/>
</dbReference>
<dbReference type="PANTHER" id="PTHR11496:SF83">
    <property type="entry name" value="HYDROXYACID-OXOACID TRANSHYDROGENASE, MITOCHONDRIAL"/>
    <property type="match status" value="1"/>
</dbReference>
<name>A0A0L6ZAC4_9CLOT</name>
<keyword evidence="1 4" id="KW-0560">Oxidoreductase</keyword>
<organism evidence="4 5">
    <name type="scientific">Clostridium homopropionicum DSM 5847</name>
    <dbReference type="NCBI Taxonomy" id="1121318"/>
    <lineage>
        <taxon>Bacteria</taxon>
        <taxon>Bacillati</taxon>
        <taxon>Bacillota</taxon>
        <taxon>Clostridia</taxon>
        <taxon>Eubacteriales</taxon>
        <taxon>Clostridiaceae</taxon>
        <taxon>Clostridium</taxon>
    </lineage>
</organism>
<dbReference type="EC" id="1.1.1.244" evidence="4"/>